<feature type="transmembrane region" description="Helical" evidence="7">
    <location>
        <begin position="20"/>
        <end position="42"/>
    </location>
</feature>
<feature type="transmembrane region" description="Helical" evidence="7">
    <location>
        <begin position="118"/>
        <end position="143"/>
    </location>
</feature>
<keyword evidence="4 7" id="KW-0812">Transmembrane</keyword>
<evidence type="ECO:0000313" key="10">
    <source>
        <dbReference type="Proteomes" id="UP000825701"/>
    </source>
</evidence>
<dbReference type="KEGG" id="cmet:K6K41_08970"/>
<evidence type="ECO:0000256" key="3">
    <source>
        <dbReference type="ARBA" id="ARBA00022475"/>
    </source>
</evidence>
<dbReference type="GO" id="GO:0009246">
    <property type="term" value="P:enterobacterial common antigen biosynthetic process"/>
    <property type="evidence" value="ECO:0007669"/>
    <property type="project" value="TreeGrafter"/>
</dbReference>
<dbReference type="PANTHER" id="PTHR40074:SF4">
    <property type="entry name" value="INNER MEMBRANE PROTEIN YCFT"/>
    <property type="match status" value="1"/>
</dbReference>
<keyword evidence="9" id="KW-0012">Acyltransferase</keyword>
<evidence type="ECO:0000256" key="2">
    <source>
        <dbReference type="ARBA" id="ARBA00007400"/>
    </source>
</evidence>
<keyword evidence="10" id="KW-1185">Reference proteome</keyword>
<evidence type="ECO:0000313" key="9">
    <source>
        <dbReference type="EMBL" id="QZO01536.1"/>
    </source>
</evidence>
<feature type="transmembrane region" description="Helical" evidence="7">
    <location>
        <begin position="271"/>
        <end position="293"/>
    </location>
</feature>
<feature type="transmembrane region" description="Helical" evidence="7">
    <location>
        <begin position="87"/>
        <end position="106"/>
    </location>
</feature>
<accession>A0A9E6RHH8</accession>
<organism evidence="9 10">
    <name type="scientific">Chenggangzhangella methanolivorans</name>
    <dbReference type="NCBI Taxonomy" id="1437009"/>
    <lineage>
        <taxon>Bacteria</taxon>
        <taxon>Pseudomonadati</taxon>
        <taxon>Pseudomonadota</taxon>
        <taxon>Alphaproteobacteria</taxon>
        <taxon>Hyphomicrobiales</taxon>
        <taxon>Methylopilaceae</taxon>
        <taxon>Chenggangzhangella</taxon>
    </lineage>
</organism>
<keyword evidence="3" id="KW-1003">Cell membrane</keyword>
<feature type="transmembrane region" description="Helical" evidence="7">
    <location>
        <begin position="235"/>
        <end position="259"/>
    </location>
</feature>
<feature type="transmembrane region" description="Helical" evidence="7">
    <location>
        <begin position="209"/>
        <end position="229"/>
    </location>
</feature>
<dbReference type="GO" id="GO:0005886">
    <property type="term" value="C:plasma membrane"/>
    <property type="evidence" value="ECO:0007669"/>
    <property type="project" value="UniProtKB-SubCell"/>
</dbReference>
<dbReference type="Proteomes" id="UP000825701">
    <property type="component" value="Chromosome"/>
</dbReference>
<dbReference type="EMBL" id="CP081869">
    <property type="protein sequence ID" value="QZO01536.1"/>
    <property type="molecule type" value="Genomic_DNA"/>
</dbReference>
<keyword evidence="9" id="KW-0808">Transferase</keyword>
<feature type="transmembrane region" description="Helical" evidence="7">
    <location>
        <begin position="299"/>
        <end position="319"/>
    </location>
</feature>
<comment type="similarity">
    <text evidence="2">Belongs to the acyltransferase 3 family.</text>
</comment>
<evidence type="ECO:0000256" key="7">
    <source>
        <dbReference type="SAM" id="Phobius"/>
    </source>
</evidence>
<dbReference type="GO" id="GO:0016413">
    <property type="term" value="F:O-acetyltransferase activity"/>
    <property type="evidence" value="ECO:0007669"/>
    <property type="project" value="TreeGrafter"/>
</dbReference>
<sequence>MTDAGAIPASAEPRVDWVDVAKGVCIVLVVMMHSTLGVGIAMNGEGFMHHVVAFSKPFRMPDFFLISGLFLALVVDRPWRRYLDRKVVHFLYFYLLWLLIQGAFKWPGLALEDGIGAVAHAFLISLIDPFGTLWFIYLLPIFFVFAKLVKSVHPLLVLAFAAVLETLRVQTGWMVPDEFCARLFYVMLGWYSARYVFAAADLARDHRALAVAALAAWALANGAAVAFGYSERPGVSLLLGSAGALAIVAASALVAGTTLGEPLRYAGERSLAVYLAFFLPMAATRVILVKTGVIPDVGWVSLIVTIAGVTVPLALHWLVTRTGKGRFLFERPAAFRIDGARAAGPKLQPAE</sequence>
<reference evidence="9" key="1">
    <citation type="submission" date="2021-08" db="EMBL/GenBank/DDBJ databases">
        <authorList>
            <person name="Zhang H."/>
            <person name="Xu M."/>
            <person name="Yu Z."/>
            <person name="Yang L."/>
            <person name="Cai Y."/>
        </authorList>
    </citation>
    <scope>NUCLEOTIDE SEQUENCE</scope>
    <source>
        <strain evidence="9">CHL1</strain>
    </source>
</reference>
<evidence type="ECO:0000256" key="1">
    <source>
        <dbReference type="ARBA" id="ARBA00004651"/>
    </source>
</evidence>
<feature type="domain" description="Acyltransferase 3" evidence="8">
    <location>
        <begin position="16"/>
        <end position="315"/>
    </location>
</feature>
<keyword evidence="6 7" id="KW-0472">Membrane</keyword>
<evidence type="ECO:0000256" key="5">
    <source>
        <dbReference type="ARBA" id="ARBA00022989"/>
    </source>
</evidence>
<evidence type="ECO:0000256" key="4">
    <source>
        <dbReference type="ARBA" id="ARBA00022692"/>
    </source>
</evidence>
<evidence type="ECO:0000256" key="6">
    <source>
        <dbReference type="ARBA" id="ARBA00023136"/>
    </source>
</evidence>
<evidence type="ECO:0000259" key="8">
    <source>
        <dbReference type="Pfam" id="PF01757"/>
    </source>
</evidence>
<dbReference type="InterPro" id="IPR002656">
    <property type="entry name" value="Acyl_transf_3_dom"/>
</dbReference>
<dbReference type="Pfam" id="PF01757">
    <property type="entry name" value="Acyl_transf_3"/>
    <property type="match status" value="1"/>
</dbReference>
<dbReference type="AlphaFoldDB" id="A0A9E6RHH8"/>
<comment type="subcellular location">
    <subcellularLocation>
        <location evidence="1">Cell membrane</location>
        <topology evidence="1">Multi-pass membrane protein</topology>
    </subcellularLocation>
</comment>
<dbReference type="RefSeq" id="WP_261404823.1">
    <property type="nucleotide sequence ID" value="NZ_CP081869.1"/>
</dbReference>
<feature type="transmembrane region" description="Helical" evidence="7">
    <location>
        <begin position="58"/>
        <end position="75"/>
    </location>
</feature>
<protein>
    <submittedName>
        <fullName evidence="9">Acyltransferase family protein</fullName>
    </submittedName>
</protein>
<dbReference type="PANTHER" id="PTHR40074">
    <property type="entry name" value="O-ACETYLTRANSFERASE WECH"/>
    <property type="match status" value="1"/>
</dbReference>
<proteinExistence type="inferred from homology"/>
<keyword evidence="5 7" id="KW-1133">Transmembrane helix</keyword>
<gene>
    <name evidence="9" type="ORF">K6K41_08970</name>
</gene>
<name>A0A9E6RHH8_9HYPH</name>